<evidence type="ECO:0000256" key="1">
    <source>
        <dbReference type="SAM" id="Phobius"/>
    </source>
</evidence>
<name>A0AAD5W0Q8_9AGAR</name>
<proteinExistence type="predicted"/>
<comment type="caution">
    <text evidence="2">The sequence shown here is derived from an EMBL/GenBank/DDBJ whole genome shotgun (WGS) entry which is preliminary data.</text>
</comment>
<accession>A0AAD5W0Q8</accession>
<organism evidence="2 3">
    <name type="scientific">Leucocoprinus birnbaumii</name>
    <dbReference type="NCBI Taxonomy" id="56174"/>
    <lineage>
        <taxon>Eukaryota</taxon>
        <taxon>Fungi</taxon>
        <taxon>Dikarya</taxon>
        <taxon>Basidiomycota</taxon>
        <taxon>Agaricomycotina</taxon>
        <taxon>Agaricomycetes</taxon>
        <taxon>Agaricomycetidae</taxon>
        <taxon>Agaricales</taxon>
        <taxon>Agaricineae</taxon>
        <taxon>Agaricaceae</taxon>
        <taxon>Leucocoprinus</taxon>
    </lineage>
</organism>
<keyword evidence="1" id="KW-1133">Transmembrane helix</keyword>
<protein>
    <submittedName>
        <fullName evidence="2">Uncharacterized protein</fullName>
    </submittedName>
</protein>
<dbReference type="EMBL" id="JANIEX010000150">
    <property type="protein sequence ID" value="KAJ3572230.1"/>
    <property type="molecule type" value="Genomic_DNA"/>
</dbReference>
<evidence type="ECO:0000313" key="2">
    <source>
        <dbReference type="EMBL" id="KAJ3572230.1"/>
    </source>
</evidence>
<dbReference type="AlphaFoldDB" id="A0AAD5W0Q8"/>
<sequence>MSSEYPARDCIKSSYNPHQWFLPFWSVRSLRSTTIKTCALLHVDRSVRRTISASCILRTHLAGPELSSFRLASSQRFQFQNLTNPGMLLSAVQDLTIHQCINVSTLHFNLEEQCDMASLMSHLGFNRWLLNQLSLRTLPSPEDTQASELFGYFAHARSLVALPASQHPTSPVFSRLTNSDNFIHTINARDVDRVSDTCGAMDVVCARLRWNGRRRRIVEHEISVNHGKCDLHRRRVGLDEQYPSDVTLPDSSLLGRTLLGAFGPLCSYVSMSISWSYWKENCDAENLSSTTLPYPEDLTTADNVAFPNFASVNPVKWTYGRFDATQAKDYQLRNPGDWKDPRPFREAQARRRRKIGAITGGAIGGFIIIVMILCTVLYRRMRRKEEERRHTRDISSFTLLSTSSPSLHLTSWSYSSKGSLPSANVSTPFPPMHPSTFPIPMPTSPPPYSKTSSPVSIISYLRRNTEEAP</sequence>
<keyword evidence="3" id="KW-1185">Reference proteome</keyword>
<gene>
    <name evidence="2" type="ORF">NP233_g3216</name>
</gene>
<keyword evidence="1" id="KW-0812">Transmembrane</keyword>
<evidence type="ECO:0000313" key="3">
    <source>
        <dbReference type="Proteomes" id="UP001213000"/>
    </source>
</evidence>
<dbReference type="Proteomes" id="UP001213000">
    <property type="component" value="Unassembled WGS sequence"/>
</dbReference>
<feature type="transmembrane region" description="Helical" evidence="1">
    <location>
        <begin position="355"/>
        <end position="378"/>
    </location>
</feature>
<keyword evidence="1" id="KW-0472">Membrane</keyword>
<reference evidence="2" key="1">
    <citation type="submission" date="2022-07" db="EMBL/GenBank/DDBJ databases">
        <title>Genome Sequence of Leucocoprinus birnbaumii.</title>
        <authorList>
            <person name="Buettner E."/>
        </authorList>
    </citation>
    <scope>NUCLEOTIDE SEQUENCE</scope>
    <source>
        <strain evidence="2">VT141</strain>
    </source>
</reference>